<evidence type="ECO:0000259" key="12">
    <source>
        <dbReference type="PROSITE" id="PS50885"/>
    </source>
</evidence>
<dbReference type="EMBL" id="JACHOU010000003">
    <property type="protein sequence ID" value="MBB6354252.1"/>
    <property type="molecule type" value="Genomic_DNA"/>
</dbReference>
<dbReference type="RefSeq" id="WP_184699357.1">
    <property type="nucleotide sequence ID" value="NZ_BAABEG010000001.1"/>
</dbReference>
<evidence type="ECO:0000313" key="14">
    <source>
        <dbReference type="Proteomes" id="UP000536262"/>
    </source>
</evidence>
<evidence type="ECO:0000256" key="2">
    <source>
        <dbReference type="ARBA" id="ARBA00004141"/>
    </source>
</evidence>
<dbReference type="InterPro" id="IPR036097">
    <property type="entry name" value="HisK_dim/P_sf"/>
</dbReference>
<gene>
    <name evidence="13" type="ORF">GGR00_002026</name>
</gene>
<evidence type="ECO:0000256" key="1">
    <source>
        <dbReference type="ARBA" id="ARBA00000085"/>
    </source>
</evidence>
<dbReference type="PROSITE" id="PS50885">
    <property type="entry name" value="HAMP"/>
    <property type="match status" value="1"/>
</dbReference>
<dbReference type="GO" id="GO:0000155">
    <property type="term" value="F:phosphorelay sensor kinase activity"/>
    <property type="evidence" value="ECO:0007669"/>
    <property type="project" value="InterPro"/>
</dbReference>
<evidence type="ECO:0000313" key="13">
    <source>
        <dbReference type="EMBL" id="MBB6354252.1"/>
    </source>
</evidence>
<dbReference type="Gene3D" id="3.30.565.10">
    <property type="entry name" value="Histidine kinase-like ATPase, C-terminal domain"/>
    <property type="match status" value="1"/>
</dbReference>
<evidence type="ECO:0000259" key="11">
    <source>
        <dbReference type="PROSITE" id="PS50109"/>
    </source>
</evidence>
<dbReference type="InterPro" id="IPR036890">
    <property type="entry name" value="HATPase_C_sf"/>
</dbReference>
<keyword evidence="4" id="KW-0597">Phosphoprotein</keyword>
<evidence type="ECO:0000256" key="9">
    <source>
        <dbReference type="ARBA" id="ARBA00023012"/>
    </source>
</evidence>
<dbReference type="Gene3D" id="1.10.287.130">
    <property type="match status" value="1"/>
</dbReference>
<comment type="caution">
    <text evidence="13">The sequence shown here is derived from an EMBL/GenBank/DDBJ whole genome shotgun (WGS) entry which is preliminary data.</text>
</comment>
<dbReference type="InterPro" id="IPR004358">
    <property type="entry name" value="Sig_transdc_His_kin-like_C"/>
</dbReference>
<dbReference type="Proteomes" id="UP000536262">
    <property type="component" value="Unassembled WGS sequence"/>
</dbReference>
<dbReference type="CDD" id="cd00075">
    <property type="entry name" value="HATPase"/>
    <property type="match status" value="1"/>
</dbReference>
<keyword evidence="14" id="KW-1185">Reference proteome</keyword>
<evidence type="ECO:0000256" key="6">
    <source>
        <dbReference type="ARBA" id="ARBA00022692"/>
    </source>
</evidence>
<sequence length="463" mass="50987">MNAVRILRSLKRFFRPISLKWRLVWRLVVLQVVLLTLLIGVVFGALIVTGVIPDNYEGRAVQVLVKDVRKDPSGELVLKNGKALADLRKEVPELWFVLRDEHGHSMSEGTVPPEFARMAAALDHIDSARLVWKKGTTLPAASVDWYDTNAGRVQIFTGAQGRFKITALLEITPEIFTDFILPVGGVMAVATLLVIPLVVRNAFAGLRRAAAEAQKIDIDERGVRLPVEQIPLEIAPLVKAVNGALDRLDKGYERHKRFLIDAAHELRTPVAILNTRITSLPATPERARLLQDTARLSTLTDQLLDIQRLGRQSERLVRVDLVALARGVIVDLAPMAFAAGYEMTFEPSVGELIINGDQTAIERAVTNLVQNAIEHGGNAGRIGIAIELPATIEISDEGEGVPASERDKIFEPFYRLRSRGHGAGLGLNLVQEIMQMHGGRIELASGEQRGACFRLVFPREPLA</sequence>
<evidence type="ECO:0000256" key="7">
    <source>
        <dbReference type="ARBA" id="ARBA00022777"/>
    </source>
</evidence>
<comment type="subcellular location">
    <subcellularLocation>
        <location evidence="2">Membrane</location>
        <topology evidence="2">Multi-pass membrane protein</topology>
    </subcellularLocation>
</comment>
<keyword evidence="5" id="KW-0808">Transferase</keyword>
<dbReference type="InterPro" id="IPR003661">
    <property type="entry name" value="HisK_dim/P_dom"/>
</dbReference>
<evidence type="ECO:0000256" key="5">
    <source>
        <dbReference type="ARBA" id="ARBA00022679"/>
    </source>
</evidence>
<comment type="catalytic activity">
    <reaction evidence="1">
        <text>ATP + protein L-histidine = ADP + protein N-phospho-L-histidine.</text>
        <dbReference type="EC" id="2.7.13.3"/>
    </reaction>
</comment>
<evidence type="ECO:0000256" key="10">
    <source>
        <dbReference type="ARBA" id="ARBA00023136"/>
    </source>
</evidence>
<dbReference type="Pfam" id="PF02518">
    <property type="entry name" value="HATPase_c"/>
    <property type="match status" value="1"/>
</dbReference>
<dbReference type="PANTHER" id="PTHR45436:SF15">
    <property type="entry name" value="SENSOR HISTIDINE KINASE CUSS"/>
    <property type="match status" value="1"/>
</dbReference>
<dbReference type="SUPFAM" id="SSF47384">
    <property type="entry name" value="Homodimeric domain of signal transducing histidine kinase"/>
    <property type="match status" value="1"/>
</dbReference>
<accession>A0A7X0KKQ2</accession>
<keyword evidence="7 13" id="KW-0418">Kinase</keyword>
<dbReference type="InterPro" id="IPR003660">
    <property type="entry name" value="HAMP_dom"/>
</dbReference>
<dbReference type="SMART" id="SM00388">
    <property type="entry name" value="HisKA"/>
    <property type="match status" value="1"/>
</dbReference>
<feature type="domain" description="HAMP" evidence="12">
    <location>
        <begin position="200"/>
        <end position="253"/>
    </location>
</feature>
<evidence type="ECO:0000256" key="4">
    <source>
        <dbReference type="ARBA" id="ARBA00022553"/>
    </source>
</evidence>
<dbReference type="EC" id="2.7.13.3" evidence="3"/>
<dbReference type="GO" id="GO:0005886">
    <property type="term" value="C:plasma membrane"/>
    <property type="evidence" value="ECO:0007669"/>
    <property type="project" value="TreeGrafter"/>
</dbReference>
<dbReference type="AlphaFoldDB" id="A0A7X0KKQ2"/>
<name>A0A7X0KKQ2_9HYPH</name>
<keyword evidence="6" id="KW-0812">Transmembrane</keyword>
<dbReference type="SMART" id="SM00387">
    <property type="entry name" value="HATPase_c"/>
    <property type="match status" value="1"/>
</dbReference>
<keyword evidence="8" id="KW-1133">Transmembrane helix</keyword>
<dbReference type="PROSITE" id="PS50109">
    <property type="entry name" value="HIS_KIN"/>
    <property type="match status" value="1"/>
</dbReference>
<dbReference type="PRINTS" id="PR00344">
    <property type="entry name" value="BCTRLSENSOR"/>
</dbReference>
<keyword evidence="9" id="KW-0902">Two-component regulatory system</keyword>
<dbReference type="CDD" id="cd00082">
    <property type="entry name" value="HisKA"/>
    <property type="match status" value="1"/>
</dbReference>
<dbReference type="PANTHER" id="PTHR45436">
    <property type="entry name" value="SENSOR HISTIDINE KINASE YKOH"/>
    <property type="match status" value="1"/>
</dbReference>
<dbReference type="InterPro" id="IPR005467">
    <property type="entry name" value="His_kinase_dom"/>
</dbReference>
<dbReference type="InterPro" id="IPR050428">
    <property type="entry name" value="TCS_sensor_his_kinase"/>
</dbReference>
<dbReference type="SUPFAM" id="SSF55874">
    <property type="entry name" value="ATPase domain of HSP90 chaperone/DNA topoisomerase II/histidine kinase"/>
    <property type="match status" value="1"/>
</dbReference>
<dbReference type="InterPro" id="IPR003594">
    <property type="entry name" value="HATPase_dom"/>
</dbReference>
<reference evidence="13 14" key="1">
    <citation type="submission" date="2020-08" db="EMBL/GenBank/DDBJ databases">
        <title>Genomic Encyclopedia of Type Strains, Phase IV (KMG-IV): sequencing the most valuable type-strain genomes for metagenomic binning, comparative biology and taxonomic classification.</title>
        <authorList>
            <person name="Goeker M."/>
        </authorList>
    </citation>
    <scope>NUCLEOTIDE SEQUENCE [LARGE SCALE GENOMIC DNA]</scope>
    <source>
        <strain evidence="13 14">DSM 7051</strain>
    </source>
</reference>
<evidence type="ECO:0000256" key="3">
    <source>
        <dbReference type="ARBA" id="ARBA00012438"/>
    </source>
</evidence>
<protein>
    <recommendedName>
        <fullName evidence="3">histidine kinase</fullName>
        <ecNumber evidence="3">2.7.13.3</ecNumber>
    </recommendedName>
</protein>
<proteinExistence type="predicted"/>
<evidence type="ECO:0000256" key="8">
    <source>
        <dbReference type="ARBA" id="ARBA00022989"/>
    </source>
</evidence>
<feature type="domain" description="Histidine kinase" evidence="11">
    <location>
        <begin position="261"/>
        <end position="461"/>
    </location>
</feature>
<keyword evidence="10" id="KW-0472">Membrane</keyword>
<organism evidence="13 14">
    <name type="scientific">Aminobacter aganoensis</name>
    <dbReference type="NCBI Taxonomy" id="83264"/>
    <lineage>
        <taxon>Bacteria</taxon>
        <taxon>Pseudomonadati</taxon>
        <taxon>Pseudomonadota</taxon>
        <taxon>Alphaproteobacteria</taxon>
        <taxon>Hyphomicrobiales</taxon>
        <taxon>Phyllobacteriaceae</taxon>
        <taxon>Aminobacter</taxon>
    </lineage>
</organism>